<dbReference type="Proteomes" id="UP000292704">
    <property type="component" value="Unassembled WGS sequence"/>
</dbReference>
<name>A0A482Y2Z1_9EURY</name>
<organism evidence="2 3">
    <name type="scientific">Natrinema altunense</name>
    <dbReference type="NCBI Taxonomy" id="222984"/>
    <lineage>
        <taxon>Archaea</taxon>
        <taxon>Methanobacteriati</taxon>
        <taxon>Methanobacteriota</taxon>
        <taxon>Stenosarchaea group</taxon>
        <taxon>Halobacteria</taxon>
        <taxon>Halobacteriales</taxon>
        <taxon>Natrialbaceae</taxon>
        <taxon>Natrinema</taxon>
    </lineage>
</organism>
<gene>
    <name evidence="2" type="ORF">ELS17_15195</name>
</gene>
<dbReference type="SUPFAM" id="SSF57802">
    <property type="entry name" value="Rubredoxin-like"/>
    <property type="match status" value="1"/>
</dbReference>
<comment type="caution">
    <text evidence="2">The sequence shown here is derived from an EMBL/GenBank/DDBJ whole genome shotgun (WGS) entry which is preliminary data.</text>
</comment>
<dbReference type="RefSeq" id="WP_007109054.1">
    <property type="nucleotide sequence ID" value="NZ_JNCS01000003.1"/>
</dbReference>
<dbReference type="InterPro" id="IPR055553">
    <property type="entry name" value="DUF7129"/>
</dbReference>
<evidence type="ECO:0000313" key="2">
    <source>
        <dbReference type="EMBL" id="RZH67107.1"/>
    </source>
</evidence>
<protein>
    <submittedName>
        <fullName evidence="2">Rubrerythrin-like domain-containing protein</fullName>
    </submittedName>
</protein>
<proteinExistence type="predicted"/>
<feature type="domain" description="DUF7129" evidence="1">
    <location>
        <begin position="11"/>
        <end position="43"/>
    </location>
</feature>
<evidence type="ECO:0000259" key="1">
    <source>
        <dbReference type="Pfam" id="PF23455"/>
    </source>
</evidence>
<dbReference type="AlphaFoldDB" id="A0A482Y2Z1"/>
<reference evidence="2 3" key="1">
    <citation type="submission" date="2019-02" db="EMBL/GenBank/DDBJ databases">
        <title>Genome analysis provides insights into bioremediation potentialities and Haloocin production by Natrinema altunense strain 4.1R isolated from Chott Douz in Tunisian desert.</title>
        <authorList>
            <person name="Najjari A."/>
            <person name="Youssef N."/>
            <person name="Ben Dhia O."/>
            <person name="Ferjani R."/>
            <person name="El Hidri D."/>
            <person name="Ouzari H.I."/>
            <person name="Cherif A."/>
        </authorList>
    </citation>
    <scope>NUCLEOTIDE SEQUENCE [LARGE SCALE GENOMIC DNA]</scope>
    <source>
        <strain evidence="2 3">4.1R</strain>
    </source>
</reference>
<dbReference type="Pfam" id="PF23455">
    <property type="entry name" value="DUF7129"/>
    <property type="match status" value="1"/>
</dbReference>
<dbReference type="STRING" id="222984.GCA_000731985_01755"/>
<dbReference type="OrthoDB" id="280213at2157"/>
<accession>A0A482Y2Z1</accession>
<dbReference type="EMBL" id="SHMR01000007">
    <property type="protein sequence ID" value="RZH67107.1"/>
    <property type="molecule type" value="Genomic_DNA"/>
</dbReference>
<evidence type="ECO:0000313" key="3">
    <source>
        <dbReference type="Proteomes" id="UP000292704"/>
    </source>
</evidence>
<sequence length="48" mass="5351">MNQKDAELDPQTESTYECFDCGTVVRATAPDACPECGAEMRNRRTPIE</sequence>
<dbReference type="NCBIfam" id="NF033497">
    <property type="entry name" value="rubre_like_arch"/>
    <property type="match status" value="1"/>
</dbReference>